<organism evidence="2 3">
    <name type="scientific">Paenirhodobacter populi</name>
    <dbReference type="NCBI Taxonomy" id="2306993"/>
    <lineage>
        <taxon>Bacteria</taxon>
        <taxon>Pseudomonadati</taxon>
        <taxon>Pseudomonadota</taxon>
        <taxon>Alphaproteobacteria</taxon>
        <taxon>Rhodobacterales</taxon>
        <taxon>Rhodobacter group</taxon>
        <taxon>Paenirhodobacter</taxon>
    </lineage>
</organism>
<dbReference type="RefSeq" id="WP_128232715.1">
    <property type="nucleotide sequence ID" value="NZ_SAUY01000015.1"/>
</dbReference>
<feature type="compositionally biased region" description="Acidic residues" evidence="1">
    <location>
        <begin position="52"/>
        <end position="61"/>
    </location>
</feature>
<reference evidence="2 3" key="2">
    <citation type="submission" date="2019-01" db="EMBL/GenBank/DDBJ databases">
        <authorList>
            <person name="Li Y."/>
        </authorList>
    </citation>
    <scope>NUCLEOTIDE SEQUENCE [LARGE SCALE GENOMIC DNA]</scope>
    <source>
        <strain evidence="2 3">07D10-4-3</strain>
    </source>
</reference>
<proteinExistence type="predicted"/>
<dbReference type="AlphaFoldDB" id="A0A443KCE9"/>
<accession>A0A443KCE9</accession>
<protein>
    <submittedName>
        <fullName evidence="2">Uncharacterized protein</fullName>
    </submittedName>
</protein>
<reference evidence="2 3" key="1">
    <citation type="submission" date="2019-01" db="EMBL/GenBank/DDBJ databases">
        <title>Sinorhodobacter populi sp. nov. isolated from the symptomatic bark tissue of Populus euramericana canker.</title>
        <authorList>
            <person name="Xu G."/>
        </authorList>
    </citation>
    <scope>NUCLEOTIDE SEQUENCE [LARGE SCALE GENOMIC DNA]</scope>
    <source>
        <strain evidence="2 3">07D10-4-3</strain>
    </source>
</reference>
<evidence type="ECO:0000256" key="1">
    <source>
        <dbReference type="SAM" id="MobiDB-lite"/>
    </source>
</evidence>
<feature type="region of interest" description="Disordered" evidence="1">
    <location>
        <begin position="41"/>
        <end position="68"/>
    </location>
</feature>
<dbReference type="Proteomes" id="UP000284451">
    <property type="component" value="Unassembled WGS sequence"/>
</dbReference>
<gene>
    <name evidence="2" type="ORF">D2T29_12625</name>
</gene>
<sequence>MSAPITKDEFIERFVAHMVKSVGPCFTDGSSIEDYAREVAPSYYEEQHRDDPDETPEDCADADMSYWG</sequence>
<name>A0A443KCE9_9RHOB</name>
<evidence type="ECO:0000313" key="3">
    <source>
        <dbReference type="Proteomes" id="UP000284451"/>
    </source>
</evidence>
<dbReference type="EMBL" id="SAUY01000015">
    <property type="protein sequence ID" value="RWR30509.1"/>
    <property type="molecule type" value="Genomic_DNA"/>
</dbReference>
<evidence type="ECO:0000313" key="2">
    <source>
        <dbReference type="EMBL" id="RWR30509.1"/>
    </source>
</evidence>
<comment type="caution">
    <text evidence="2">The sequence shown here is derived from an EMBL/GenBank/DDBJ whole genome shotgun (WGS) entry which is preliminary data.</text>
</comment>